<evidence type="ECO:0000313" key="3">
    <source>
        <dbReference type="Proteomes" id="UP000236745"/>
    </source>
</evidence>
<evidence type="ECO:0000313" key="2">
    <source>
        <dbReference type="EMBL" id="SEG89178.1"/>
    </source>
</evidence>
<organism evidence="2 3">
    <name type="scientific">Marinobacterium lutimaris</name>
    <dbReference type="NCBI Taxonomy" id="568106"/>
    <lineage>
        <taxon>Bacteria</taxon>
        <taxon>Pseudomonadati</taxon>
        <taxon>Pseudomonadota</taxon>
        <taxon>Gammaproteobacteria</taxon>
        <taxon>Oceanospirillales</taxon>
        <taxon>Oceanospirillaceae</taxon>
        <taxon>Marinobacterium</taxon>
    </lineage>
</organism>
<keyword evidence="1" id="KW-0812">Transmembrane</keyword>
<dbReference type="AlphaFoldDB" id="A0A1H6DV76"/>
<gene>
    <name evidence="2" type="ORF">SAMN05444390_11129</name>
</gene>
<protein>
    <submittedName>
        <fullName evidence="2">Integrating conjugative element protein, PFL_4703 family</fullName>
    </submittedName>
</protein>
<dbReference type="OrthoDB" id="8558441at2"/>
<reference evidence="2 3" key="1">
    <citation type="submission" date="2016-10" db="EMBL/GenBank/DDBJ databases">
        <authorList>
            <person name="de Groot N.N."/>
        </authorList>
    </citation>
    <scope>NUCLEOTIDE SEQUENCE [LARGE SCALE GENOMIC DNA]</scope>
    <source>
        <strain evidence="2 3">DSM 22012</strain>
    </source>
</reference>
<dbReference type="NCBIfam" id="TIGR03746">
    <property type="entry name" value="conj_TIGR03746"/>
    <property type="match status" value="1"/>
</dbReference>
<name>A0A1H6DV76_9GAMM</name>
<dbReference type="Proteomes" id="UP000236745">
    <property type="component" value="Unassembled WGS sequence"/>
</dbReference>
<keyword evidence="1" id="KW-1133">Transmembrane helix</keyword>
<evidence type="ECO:0000256" key="1">
    <source>
        <dbReference type="SAM" id="Phobius"/>
    </source>
</evidence>
<keyword evidence="3" id="KW-1185">Reference proteome</keyword>
<accession>A0A1H6DV76</accession>
<feature type="transmembrane region" description="Helical" evidence="1">
    <location>
        <begin position="20"/>
        <end position="39"/>
    </location>
</feature>
<proteinExistence type="predicted"/>
<dbReference type="RefSeq" id="WP_104005976.1">
    <property type="nucleotide sequence ID" value="NZ_FNVQ01000011.1"/>
</dbReference>
<dbReference type="InterPro" id="IPR021548">
    <property type="entry name" value="DUF2895"/>
</dbReference>
<sequence length="219" mass="25672">MSRVKRALDARDAHVMSLRLIIVVLIGVIAYAMFGWSQAPKRIKVDIPPDLRTGSSRGIEERHPYNVYGFGLYIWQQLNNWPVAGEKDYPANIARMACYITPRFQAELKRDLEQKGRRAELARTRALQEMFDRPYEPKRVWVESGESWVSYYDVSIKETFRGETVKDIYVRYPIRIVRWDTDAECNPWGLALDGFYEEPVRLERREQERLDANQGENPA</sequence>
<dbReference type="EMBL" id="FNVQ01000011">
    <property type="protein sequence ID" value="SEG89178.1"/>
    <property type="molecule type" value="Genomic_DNA"/>
</dbReference>
<dbReference type="Pfam" id="PF11444">
    <property type="entry name" value="DUF2895"/>
    <property type="match status" value="1"/>
</dbReference>
<keyword evidence="1" id="KW-0472">Membrane</keyword>